<evidence type="ECO:0008006" key="7">
    <source>
        <dbReference type="Google" id="ProtNLM"/>
    </source>
</evidence>
<dbReference type="EMBL" id="LIDM01000354">
    <property type="protein sequence ID" value="KRP31303.1"/>
    <property type="molecule type" value="Genomic_DNA"/>
</dbReference>
<dbReference type="Proteomes" id="UP000051557">
    <property type="component" value="Unassembled WGS sequence"/>
</dbReference>
<name>A0A0R2X5G2_9BACT</name>
<evidence type="ECO:0000256" key="2">
    <source>
        <dbReference type="ARBA" id="ARBA00022801"/>
    </source>
</evidence>
<comment type="caution">
    <text evidence="5">The sequence shown here is derived from an EMBL/GenBank/DDBJ whole genome shotgun (WGS) entry which is preliminary data.</text>
</comment>
<proteinExistence type="inferred from homology"/>
<reference evidence="5 6" key="1">
    <citation type="submission" date="2015-10" db="EMBL/GenBank/DDBJ databases">
        <title>Metagenome-Assembled Genomes uncover a global brackish microbiome.</title>
        <authorList>
            <person name="Hugerth L.W."/>
            <person name="Larsson J."/>
            <person name="Alneberg J."/>
            <person name="Lindh M.V."/>
            <person name="Legrand C."/>
            <person name="Pinhassi J."/>
            <person name="Andersson A.F."/>
        </authorList>
    </citation>
    <scope>NUCLEOTIDE SEQUENCE [LARGE SCALE GENOMIC DNA]</scope>
    <source>
        <strain evidence="5">BACL9 MAG-120820-bin42</strain>
    </source>
</reference>
<dbReference type="GO" id="GO:0005975">
    <property type="term" value="P:carbohydrate metabolic process"/>
    <property type="evidence" value="ECO:0007669"/>
    <property type="project" value="InterPro"/>
</dbReference>
<dbReference type="Pfam" id="PF00232">
    <property type="entry name" value="Glyco_hydro_1"/>
    <property type="match status" value="2"/>
</dbReference>
<dbReference type="Gene3D" id="3.20.20.80">
    <property type="entry name" value="Glycosidases"/>
    <property type="match status" value="1"/>
</dbReference>
<evidence type="ECO:0000256" key="3">
    <source>
        <dbReference type="ARBA" id="ARBA00023295"/>
    </source>
</evidence>
<keyword evidence="2" id="KW-0378">Hydrolase</keyword>
<evidence type="ECO:0000313" key="5">
    <source>
        <dbReference type="EMBL" id="KRP31303.1"/>
    </source>
</evidence>
<comment type="similarity">
    <text evidence="1 4">Belongs to the glycosyl hydrolase 1 family.</text>
</comment>
<keyword evidence="3" id="KW-0326">Glycosidase</keyword>
<accession>A0A0R2X5G2</accession>
<dbReference type="GO" id="GO:0008422">
    <property type="term" value="F:beta-glucosidase activity"/>
    <property type="evidence" value="ECO:0007669"/>
    <property type="project" value="TreeGrafter"/>
</dbReference>
<gene>
    <name evidence="5" type="ORF">ABS32_07380</name>
</gene>
<dbReference type="PRINTS" id="PR00131">
    <property type="entry name" value="GLHYDRLASE1"/>
</dbReference>
<sequence length="409" mass="47923">VNRYADMICALRARHLEPLITLCHFTTPHWLGTDPWLDERTPHLLVAFQKKLWLLLNRKLTERGVAPPTWFITMNEPNMLAACTYNVGAFPSGRRVWWSAALCALQTMLEAHVRVRREMHALYAGHPDWGRPKLSFNNFASDLYWMDKMLLDVLEGARQTHGNESILSFLTDRYREFTRAYRAMDFPHHGLFSEAVGELIKQIQHGLSRKFLNESTFSRLVPLVRERREEEVVDYISFDYYDPFVGNIVRLPAFADLRLGRVGLREWITQSLTTKWWDWKALPRGLRFFVERYAQEYPQLPILIAENGMAERRCHPGEQCTLRTDQQSRSYFIRQHVGEVQKLKAEGYPLVGYFHWSLTDNYEWGTYDPRFGLFGINFESPDLARIPRDEGGDIPWEAYAEMIVKDKAS</sequence>
<dbReference type="InterPro" id="IPR017853">
    <property type="entry name" value="GH"/>
</dbReference>
<dbReference type="AlphaFoldDB" id="A0A0R2X5G2"/>
<evidence type="ECO:0000313" key="6">
    <source>
        <dbReference type="Proteomes" id="UP000051557"/>
    </source>
</evidence>
<feature type="non-terminal residue" evidence="5">
    <location>
        <position position="1"/>
    </location>
</feature>
<protein>
    <recommendedName>
        <fullName evidence="7">Beta-glucosidase</fullName>
    </recommendedName>
</protein>
<organism evidence="5 6">
    <name type="scientific">Verrucomicrobia subdivision 6 bacterium BACL9 MAG-120820-bin42</name>
    <dbReference type="NCBI Taxonomy" id="1655634"/>
    <lineage>
        <taxon>Bacteria</taxon>
        <taxon>Pseudomonadati</taxon>
        <taxon>Verrucomicrobiota</taxon>
        <taxon>Verrucomicrobiia</taxon>
        <taxon>Verrucomicrobiales</taxon>
        <taxon>Verrucomicrobia subdivision 6</taxon>
    </lineage>
</organism>
<dbReference type="SUPFAM" id="SSF51445">
    <property type="entry name" value="(Trans)glycosidases"/>
    <property type="match status" value="1"/>
</dbReference>
<evidence type="ECO:0000256" key="4">
    <source>
        <dbReference type="RuleBase" id="RU003690"/>
    </source>
</evidence>
<evidence type="ECO:0000256" key="1">
    <source>
        <dbReference type="ARBA" id="ARBA00010838"/>
    </source>
</evidence>
<dbReference type="PANTHER" id="PTHR10353:SF36">
    <property type="entry name" value="LP05116P"/>
    <property type="match status" value="1"/>
</dbReference>
<dbReference type="PANTHER" id="PTHR10353">
    <property type="entry name" value="GLYCOSYL HYDROLASE"/>
    <property type="match status" value="1"/>
</dbReference>
<dbReference type="InterPro" id="IPR001360">
    <property type="entry name" value="Glyco_hydro_1"/>
</dbReference>